<dbReference type="InterPro" id="IPR010258">
    <property type="entry name" value="Conjugal_tfr_TrbG/VirB9/CagX"/>
</dbReference>
<dbReference type="Proteomes" id="UP000531916">
    <property type="component" value="Unassembled WGS sequence"/>
</dbReference>
<evidence type="ECO:0000313" key="4">
    <source>
        <dbReference type="EMBL" id="EFC2249519.1"/>
    </source>
</evidence>
<name>A0A0J2DX32_ECOLX</name>
<feature type="signal peptide" evidence="3">
    <location>
        <begin position="1"/>
        <end position="21"/>
    </location>
</feature>
<proteinExistence type="inferred from homology"/>
<feature type="chain" id="PRO_5041081521" evidence="3">
    <location>
        <begin position="22"/>
        <end position="265"/>
    </location>
</feature>
<dbReference type="RefSeq" id="WP_048267063.1">
    <property type="nucleotide sequence ID" value="NZ_KQ087967.1"/>
</dbReference>
<dbReference type="InterPro" id="IPR033645">
    <property type="entry name" value="VirB9/CagX/TrbG_C"/>
</dbReference>
<accession>A0A0J2DX32</accession>
<dbReference type="AlphaFoldDB" id="A0A0J2DX32"/>
<evidence type="ECO:0000256" key="2">
    <source>
        <dbReference type="ARBA" id="ARBA00022729"/>
    </source>
</evidence>
<sequence>MMMRKLLLPLVISSITMTCHAAKTPASAGFDKRVQQIVYNPNDVTIVKTKAGEVTLIELEEGEVIKSEDTGLAIGDPEAWDPAVRGNTIFLRPKAAEPDTNIAIVTNKRIYSIQLVSTDQNPTYLLRYIYPKSPDPVKPNVMTGRSRVVAPCTEGNVINGRYEVRGSQKIKPEAIWDNGRLTCFRWSAAADLPVVFRILPDGKEQLVNYHMDKNVMVIHEIAPAFVLRLGGEVMEIRTNSHIPRAWNASGTLTGETRVEINNDEK</sequence>
<keyword evidence="2 3" id="KW-0732">Signal</keyword>
<reference evidence="4 5" key="1">
    <citation type="submission" date="2019-04" db="EMBL/GenBank/DDBJ databases">
        <authorList>
            <consortium name="NARMS: The National Antimicrobial Resistance Monitoring System"/>
        </authorList>
    </citation>
    <scope>NUCLEOTIDE SEQUENCE [LARGE SCALE GENOMIC DNA]</scope>
    <source>
        <strain evidence="4 5">FSIS11919500</strain>
    </source>
</reference>
<protein>
    <submittedName>
        <fullName evidence="4">Haloacid dehalogenase</fullName>
    </submittedName>
</protein>
<dbReference type="CDD" id="cd06911">
    <property type="entry name" value="VirB9_CagX_TrbG"/>
    <property type="match status" value="1"/>
</dbReference>
<gene>
    <name evidence="4" type="ORF">E5H86_28020</name>
</gene>
<evidence type="ECO:0000313" key="5">
    <source>
        <dbReference type="Proteomes" id="UP000531916"/>
    </source>
</evidence>
<dbReference type="Pfam" id="PF03524">
    <property type="entry name" value="CagX"/>
    <property type="match status" value="1"/>
</dbReference>
<comment type="caution">
    <text evidence="4">The sequence shown here is derived from an EMBL/GenBank/DDBJ whole genome shotgun (WGS) entry which is preliminary data.</text>
</comment>
<evidence type="ECO:0000256" key="1">
    <source>
        <dbReference type="ARBA" id="ARBA00006135"/>
    </source>
</evidence>
<dbReference type="Gene3D" id="2.60.40.2500">
    <property type="match status" value="1"/>
</dbReference>
<organism evidence="4 5">
    <name type="scientific">Escherichia coli</name>
    <dbReference type="NCBI Taxonomy" id="562"/>
    <lineage>
        <taxon>Bacteria</taxon>
        <taxon>Pseudomonadati</taxon>
        <taxon>Pseudomonadota</taxon>
        <taxon>Gammaproteobacteria</taxon>
        <taxon>Enterobacterales</taxon>
        <taxon>Enterobacteriaceae</taxon>
        <taxon>Escherichia</taxon>
    </lineage>
</organism>
<dbReference type="InterPro" id="IPR038161">
    <property type="entry name" value="VirB9/CagX/TrbG_C_sf"/>
</dbReference>
<comment type="similarity">
    <text evidence="1">Belongs to the TrbG/VirB9 family.</text>
</comment>
<dbReference type="EMBL" id="AASEPP010000108">
    <property type="protein sequence ID" value="EFC2249519.1"/>
    <property type="molecule type" value="Genomic_DNA"/>
</dbReference>
<evidence type="ECO:0000256" key="3">
    <source>
        <dbReference type="SAM" id="SignalP"/>
    </source>
</evidence>